<evidence type="ECO:0000256" key="2">
    <source>
        <dbReference type="ARBA" id="ARBA00023015"/>
    </source>
</evidence>
<feature type="region of interest" description="Disordered" evidence="7">
    <location>
        <begin position="302"/>
        <end position="340"/>
    </location>
</feature>
<keyword evidence="10" id="KW-1185">Reference proteome</keyword>
<evidence type="ECO:0000256" key="7">
    <source>
        <dbReference type="SAM" id="MobiDB-lite"/>
    </source>
</evidence>
<feature type="compositionally biased region" description="Low complexity" evidence="7">
    <location>
        <begin position="324"/>
        <end position="340"/>
    </location>
</feature>
<name>A0A673YZP0_SALTR</name>
<accession>A0A673YZP0</accession>
<dbReference type="PANTHER" id="PTHR13455">
    <property type="entry name" value="TRANSCRIPTIONAL REPRESSOR P66-RELATED"/>
    <property type="match status" value="1"/>
</dbReference>
<evidence type="ECO:0000313" key="10">
    <source>
        <dbReference type="Proteomes" id="UP000472277"/>
    </source>
</evidence>
<proteinExistence type="predicted"/>
<reference evidence="9" key="1">
    <citation type="submission" date="2025-08" db="UniProtKB">
        <authorList>
            <consortium name="Ensembl"/>
        </authorList>
    </citation>
    <scope>IDENTIFICATION</scope>
</reference>
<reference evidence="9" key="2">
    <citation type="submission" date="2025-09" db="UniProtKB">
        <authorList>
            <consortium name="Ensembl"/>
        </authorList>
    </citation>
    <scope>IDENTIFICATION</scope>
</reference>
<feature type="domain" description="GATA-type" evidence="8">
    <location>
        <begin position="462"/>
        <end position="492"/>
    </location>
</feature>
<dbReference type="Proteomes" id="UP000472277">
    <property type="component" value="Chromosome 3"/>
</dbReference>
<dbReference type="InterPro" id="IPR032346">
    <property type="entry name" value="P66_CC"/>
</dbReference>
<comment type="subcellular location">
    <subcellularLocation>
        <location evidence="1">Nucleus</location>
    </subcellularLocation>
</comment>
<gene>
    <name evidence="9" type="primary">GATAD2B</name>
</gene>
<evidence type="ECO:0000259" key="8">
    <source>
        <dbReference type="PROSITE" id="PS50114"/>
    </source>
</evidence>
<feature type="region of interest" description="Disordered" evidence="7">
    <location>
        <begin position="232"/>
        <end position="259"/>
    </location>
</feature>
<dbReference type="GO" id="GO:0016581">
    <property type="term" value="C:NuRD complex"/>
    <property type="evidence" value="ECO:0007669"/>
    <property type="project" value="TreeGrafter"/>
</dbReference>
<dbReference type="OMA" id="GRRYICT"/>
<dbReference type="PANTHER" id="PTHR13455:SF4">
    <property type="entry name" value="TRANSCRIPTIONAL REPRESSOR P66-BETA"/>
    <property type="match status" value="1"/>
</dbReference>
<dbReference type="InterPro" id="IPR000679">
    <property type="entry name" value="Znf_GATA"/>
</dbReference>
<keyword evidence="2" id="KW-0805">Transcription regulation</keyword>
<dbReference type="Gene3D" id="6.10.250.1650">
    <property type="match status" value="1"/>
</dbReference>
<dbReference type="GeneTree" id="ENSGT00390000004097"/>
<dbReference type="AlphaFoldDB" id="A0A673YZP0"/>
<keyword evidence="5" id="KW-0539">Nucleus</keyword>
<feature type="region of interest" description="Disordered" evidence="7">
    <location>
        <begin position="584"/>
        <end position="612"/>
    </location>
</feature>
<keyword evidence="6" id="KW-0863">Zinc-finger</keyword>
<sequence>MERLNEEAVRLSLLKRGLDSSSPAGGATSSERDELLSKRIKMEGHQAMERLKMLAYLKRKDLAGLEGGGLGGVSGGGALRGEVKGHGSSGGGAYEEKTNGSLRGQVVGAHGMVGKSGKENMGEEPVDFSARRGDVDRERHTPSPDVIVLSDNEASSPRGPSQGEERLRAANLEMFKGKTGEERQKMIRALREELRLEEARLVLLKKLRQSQMQKENLVQKVPVVQNTASALQSGAVHGAQSMSKMSGRPGHHTPEPQNHRTAQVGYSIAQGHSVIRSATNSSMSQMMMSQSRVIAPNPAQLQGQRLAQQKQGGMRSSTGSSNNAVSYQQSSTQQVAASQRSGSSSSSAIYMNLTHMQAAGAAGGVSGVSGVGAVSPSATHSPGGTSVGSSMADTASSQAAAKLALRKQLEKTLLEIPPPKPPAPLLHFLPSAANSEFIYMVGLEEVVQSVIDSQGKLRLPSSMEPFSCAQCKTDFTPHWKQEKGGRILCETCMSSNQKKALKAEHTNRLKNAFVKALQQEQVSIPLAPRCSVQATIVYRESMCVCVCVCVCVNNHILLIVSQEIEQRIQLQAALATSSAQTIPSVSKAESMSRHHTHRQAPQPQVTQSQASLQRGLSGSARGVLSNFAQASQLSVASSLLGMTGKRSGQLGTSGHSRAQQQQQQQQQQHHDNRRQLYSIPGVNIAYLNPGNVVGHKGSSLADRQREYLLDMIPPRSISQSISGQK</sequence>
<dbReference type="GO" id="GO:0008270">
    <property type="term" value="F:zinc ion binding"/>
    <property type="evidence" value="ECO:0007669"/>
    <property type="project" value="UniProtKB-KW"/>
</dbReference>
<feature type="compositionally biased region" description="Polar residues" evidence="7">
    <location>
        <begin position="314"/>
        <end position="323"/>
    </location>
</feature>
<keyword evidence="4" id="KW-0804">Transcription</keyword>
<evidence type="ECO:0000256" key="3">
    <source>
        <dbReference type="ARBA" id="ARBA00023054"/>
    </source>
</evidence>
<evidence type="ECO:0000256" key="6">
    <source>
        <dbReference type="PROSITE-ProRule" id="PRU00094"/>
    </source>
</evidence>
<feature type="compositionally biased region" description="Polar residues" evidence="7">
    <location>
        <begin position="19"/>
        <end position="29"/>
    </location>
</feature>
<keyword evidence="3" id="KW-0175">Coiled coil</keyword>
<feature type="region of interest" description="Disordered" evidence="7">
    <location>
        <begin position="15"/>
        <end position="36"/>
    </location>
</feature>
<feature type="compositionally biased region" description="Low complexity" evidence="7">
    <location>
        <begin position="302"/>
        <end position="313"/>
    </location>
</feature>
<feature type="compositionally biased region" description="Polar residues" evidence="7">
    <location>
        <begin position="599"/>
        <end position="612"/>
    </location>
</feature>
<feature type="region of interest" description="Disordered" evidence="7">
    <location>
        <begin position="644"/>
        <end position="672"/>
    </location>
</feature>
<dbReference type="Pfam" id="PF00320">
    <property type="entry name" value="GATA"/>
    <property type="match status" value="1"/>
</dbReference>
<protein>
    <submittedName>
        <fullName evidence="9">GATA zinc finger domain containing 2B</fullName>
    </submittedName>
</protein>
<dbReference type="Pfam" id="PF16563">
    <property type="entry name" value="P66_CC"/>
    <property type="match status" value="1"/>
</dbReference>
<feature type="compositionally biased region" description="Polar residues" evidence="7">
    <location>
        <begin position="649"/>
        <end position="658"/>
    </location>
</feature>
<dbReference type="GO" id="GO:0000122">
    <property type="term" value="P:negative regulation of transcription by RNA polymerase II"/>
    <property type="evidence" value="ECO:0007669"/>
    <property type="project" value="InterPro"/>
</dbReference>
<dbReference type="PROSITE" id="PS50114">
    <property type="entry name" value="GATA_ZN_FINGER_2"/>
    <property type="match status" value="1"/>
</dbReference>
<dbReference type="InParanoid" id="A0A673YZP0"/>
<dbReference type="Ensembl" id="ENSSTUT00000041757.1">
    <property type="protein sequence ID" value="ENSSTUP00000039947.1"/>
    <property type="gene ID" value="ENSSTUG00000017004.1"/>
</dbReference>
<keyword evidence="6" id="KW-0479">Metal-binding</keyword>
<evidence type="ECO:0000256" key="1">
    <source>
        <dbReference type="ARBA" id="ARBA00004123"/>
    </source>
</evidence>
<dbReference type="InterPro" id="IPR040386">
    <property type="entry name" value="P66"/>
</dbReference>
<evidence type="ECO:0000256" key="5">
    <source>
        <dbReference type="ARBA" id="ARBA00023242"/>
    </source>
</evidence>
<organism evidence="9 10">
    <name type="scientific">Salmo trutta</name>
    <name type="common">Brown trout</name>
    <dbReference type="NCBI Taxonomy" id="8032"/>
    <lineage>
        <taxon>Eukaryota</taxon>
        <taxon>Metazoa</taxon>
        <taxon>Chordata</taxon>
        <taxon>Craniata</taxon>
        <taxon>Vertebrata</taxon>
        <taxon>Euteleostomi</taxon>
        <taxon>Actinopterygii</taxon>
        <taxon>Neopterygii</taxon>
        <taxon>Teleostei</taxon>
        <taxon>Protacanthopterygii</taxon>
        <taxon>Salmoniformes</taxon>
        <taxon>Salmonidae</taxon>
        <taxon>Salmoninae</taxon>
        <taxon>Salmo</taxon>
    </lineage>
</organism>
<feature type="region of interest" description="Disordered" evidence="7">
    <location>
        <begin position="112"/>
        <end position="165"/>
    </location>
</feature>
<evidence type="ECO:0000256" key="4">
    <source>
        <dbReference type="ARBA" id="ARBA00023163"/>
    </source>
</evidence>
<dbReference type="GO" id="GO:0043565">
    <property type="term" value="F:sequence-specific DNA binding"/>
    <property type="evidence" value="ECO:0007669"/>
    <property type="project" value="InterPro"/>
</dbReference>
<keyword evidence="6" id="KW-0862">Zinc</keyword>
<feature type="compositionally biased region" description="Basic and acidic residues" evidence="7">
    <location>
        <begin position="129"/>
        <end position="142"/>
    </location>
</feature>
<evidence type="ECO:0000313" key="9">
    <source>
        <dbReference type="Ensembl" id="ENSSTUP00000039947.1"/>
    </source>
</evidence>